<dbReference type="CDD" id="cd06583">
    <property type="entry name" value="PGRP"/>
    <property type="match status" value="1"/>
</dbReference>
<dbReference type="GO" id="GO:0009253">
    <property type="term" value="P:peptidoglycan catabolic process"/>
    <property type="evidence" value="ECO:0007669"/>
    <property type="project" value="InterPro"/>
</dbReference>
<feature type="region of interest" description="Disordered" evidence="13">
    <location>
        <begin position="1"/>
        <end position="36"/>
    </location>
</feature>
<evidence type="ECO:0000256" key="5">
    <source>
        <dbReference type="ARBA" id="ARBA00011901"/>
    </source>
</evidence>
<dbReference type="EC" id="3.5.1.28" evidence="5"/>
<evidence type="ECO:0000256" key="2">
    <source>
        <dbReference type="ARBA" id="ARBA00001947"/>
    </source>
</evidence>
<proteinExistence type="inferred from homology"/>
<dbReference type="GO" id="GO:0071555">
    <property type="term" value="P:cell wall organization"/>
    <property type="evidence" value="ECO:0007669"/>
    <property type="project" value="UniProtKB-KW"/>
</dbReference>
<evidence type="ECO:0000256" key="11">
    <source>
        <dbReference type="ARBA" id="ARBA00039257"/>
    </source>
</evidence>
<comment type="similarity">
    <text evidence="4">Belongs to the N-acetylmuramoyl-L-alanine amidase 2 family.</text>
</comment>
<sequence length="199" mass="22054">MSGVGSIEQGEQGRIQQGRYTAAQQKQSPHHDERSDPTDISVLVVHCISLPAGQFGLPYIDQLFMGTLDPTSDPSFGILQGLRVAAHMVIHRDGHMVQYVPFDKRAWHAGVSHYCGRKGCNDFSIGIELEGTDTEPYTKEQYQQLAKVAASLVQHYPALTPQRIVGHQHIAPVRKTDPGPAFDWQYFKQLVAQQLHGAA</sequence>
<dbReference type="GO" id="GO:0009254">
    <property type="term" value="P:peptidoglycan turnover"/>
    <property type="evidence" value="ECO:0007669"/>
    <property type="project" value="TreeGrafter"/>
</dbReference>
<evidence type="ECO:0000256" key="12">
    <source>
        <dbReference type="ARBA" id="ARBA00042615"/>
    </source>
</evidence>
<evidence type="ECO:0000256" key="7">
    <source>
        <dbReference type="ARBA" id="ARBA00022723"/>
    </source>
</evidence>
<protein>
    <recommendedName>
        <fullName evidence="11">1,6-anhydro-N-acetylmuramyl-L-alanine amidase AmpD</fullName>
        <ecNumber evidence="5">3.5.1.28</ecNumber>
    </recommendedName>
    <alternativeName>
        <fullName evidence="12">N-acetylmuramoyl-L-alanine amidase</fullName>
    </alternativeName>
</protein>
<accession>A0A6S6WNF3</accession>
<dbReference type="AlphaFoldDB" id="A0A6S6WNF3"/>
<evidence type="ECO:0000256" key="6">
    <source>
        <dbReference type="ARBA" id="ARBA00022490"/>
    </source>
</evidence>
<keyword evidence="9" id="KW-0862">Zinc</keyword>
<dbReference type="PANTHER" id="PTHR30417">
    <property type="entry name" value="N-ACETYLMURAMOYL-L-ALANINE AMIDASE AMID"/>
    <property type="match status" value="1"/>
</dbReference>
<evidence type="ECO:0000256" key="4">
    <source>
        <dbReference type="ARBA" id="ARBA00007553"/>
    </source>
</evidence>
<evidence type="ECO:0000256" key="1">
    <source>
        <dbReference type="ARBA" id="ARBA00001561"/>
    </source>
</evidence>
<dbReference type="InterPro" id="IPR002502">
    <property type="entry name" value="Amidase_domain"/>
</dbReference>
<evidence type="ECO:0000313" key="15">
    <source>
        <dbReference type="EMBL" id="CAB0151010.1"/>
    </source>
</evidence>
<keyword evidence="10" id="KW-0961">Cell wall biogenesis/degradation</keyword>
<dbReference type="InterPro" id="IPR051206">
    <property type="entry name" value="NAMLAA_amidase_2"/>
</dbReference>
<dbReference type="Pfam" id="PF01510">
    <property type="entry name" value="Amidase_2"/>
    <property type="match status" value="1"/>
</dbReference>
<reference evidence="15 16" key="1">
    <citation type="submission" date="2020-02" db="EMBL/GenBank/DDBJ databases">
        <authorList>
            <person name="Rodrigo-Torres L."/>
            <person name="Arahal R. D."/>
            <person name="Lucena T."/>
        </authorList>
    </citation>
    <scope>NUCLEOTIDE SEQUENCE [LARGE SCALE GENOMIC DNA]</scope>
    <source>
        <strain evidence="15 16">CECT 9734</strain>
    </source>
</reference>
<keyword evidence="6" id="KW-0963">Cytoplasm</keyword>
<gene>
    <name evidence="15" type="primary">ampD</name>
    <name evidence="15" type="ORF">PSI9734_01428</name>
</gene>
<dbReference type="GO" id="GO:0008745">
    <property type="term" value="F:N-acetylmuramoyl-L-alanine amidase activity"/>
    <property type="evidence" value="ECO:0007669"/>
    <property type="project" value="UniProtKB-EC"/>
</dbReference>
<evidence type="ECO:0000256" key="3">
    <source>
        <dbReference type="ARBA" id="ARBA00004496"/>
    </source>
</evidence>
<evidence type="ECO:0000256" key="8">
    <source>
        <dbReference type="ARBA" id="ARBA00022801"/>
    </source>
</evidence>
<dbReference type="InterPro" id="IPR036505">
    <property type="entry name" value="Amidase/PGRP_sf"/>
</dbReference>
<dbReference type="Proteomes" id="UP000481517">
    <property type="component" value="Unassembled WGS sequence"/>
</dbReference>
<name>A0A6S6WNF3_9GAMM</name>
<evidence type="ECO:0000259" key="14">
    <source>
        <dbReference type="SMART" id="SM00644"/>
    </source>
</evidence>
<dbReference type="PANTHER" id="PTHR30417:SF4">
    <property type="entry name" value="1,6-ANHYDRO-N-ACETYLMURAMYL-L-ALANINE AMIDASE AMPD"/>
    <property type="match status" value="1"/>
</dbReference>
<keyword evidence="16" id="KW-1185">Reference proteome</keyword>
<comment type="cofactor">
    <cofactor evidence="2">
        <name>Zn(2+)</name>
        <dbReference type="ChEBI" id="CHEBI:29105"/>
    </cofactor>
</comment>
<feature type="compositionally biased region" description="Low complexity" evidence="13">
    <location>
        <begin position="1"/>
        <end position="19"/>
    </location>
</feature>
<dbReference type="GO" id="GO:0005737">
    <property type="term" value="C:cytoplasm"/>
    <property type="evidence" value="ECO:0007669"/>
    <property type="project" value="UniProtKB-SubCell"/>
</dbReference>
<keyword evidence="7" id="KW-0479">Metal-binding</keyword>
<evidence type="ECO:0000256" key="10">
    <source>
        <dbReference type="ARBA" id="ARBA00023316"/>
    </source>
</evidence>
<dbReference type="GO" id="GO:0046872">
    <property type="term" value="F:metal ion binding"/>
    <property type="evidence" value="ECO:0007669"/>
    <property type="project" value="UniProtKB-KW"/>
</dbReference>
<evidence type="ECO:0000256" key="9">
    <source>
        <dbReference type="ARBA" id="ARBA00022833"/>
    </source>
</evidence>
<organism evidence="15 16">
    <name type="scientific">Pseudidiomarina piscicola</name>
    <dbReference type="NCBI Taxonomy" id="2614830"/>
    <lineage>
        <taxon>Bacteria</taxon>
        <taxon>Pseudomonadati</taxon>
        <taxon>Pseudomonadota</taxon>
        <taxon>Gammaproteobacteria</taxon>
        <taxon>Alteromonadales</taxon>
        <taxon>Idiomarinaceae</taxon>
        <taxon>Pseudidiomarina</taxon>
    </lineage>
</organism>
<dbReference type="SMART" id="SM00644">
    <property type="entry name" value="Ami_2"/>
    <property type="match status" value="1"/>
</dbReference>
<comment type="catalytic activity">
    <reaction evidence="1">
        <text>Hydrolyzes the link between N-acetylmuramoyl residues and L-amino acid residues in certain cell-wall glycopeptides.</text>
        <dbReference type="EC" id="3.5.1.28"/>
    </reaction>
</comment>
<evidence type="ECO:0000256" key="13">
    <source>
        <dbReference type="SAM" id="MobiDB-lite"/>
    </source>
</evidence>
<keyword evidence="8 15" id="KW-0378">Hydrolase</keyword>
<feature type="domain" description="N-acetylmuramoyl-L-alanine amidase" evidence="14">
    <location>
        <begin position="28"/>
        <end position="179"/>
    </location>
</feature>
<dbReference type="SUPFAM" id="SSF55846">
    <property type="entry name" value="N-acetylmuramoyl-L-alanine amidase-like"/>
    <property type="match status" value="1"/>
</dbReference>
<dbReference type="RefSeq" id="WP_173920658.1">
    <property type="nucleotide sequence ID" value="NZ_CADCXY010000003.1"/>
</dbReference>
<dbReference type="NCBIfam" id="NF008758">
    <property type="entry name" value="PRK11789.1"/>
    <property type="match status" value="1"/>
</dbReference>
<comment type="subcellular location">
    <subcellularLocation>
        <location evidence="3">Cytoplasm</location>
    </subcellularLocation>
</comment>
<evidence type="ECO:0000313" key="16">
    <source>
        <dbReference type="Proteomes" id="UP000481517"/>
    </source>
</evidence>
<dbReference type="EMBL" id="CADCXY010000003">
    <property type="protein sequence ID" value="CAB0151010.1"/>
    <property type="molecule type" value="Genomic_DNA"/>
</dbReference>
<dbReference type="Gene3D" id="3.40.80.10">
    <property type="entry name" value="Peptidoglycan recognition protein-like"/>
    <property type="match status" value="1"/>
</dbReference>